<dbReference type="AlphaFoldDB" id="S4P6X4"/>
<reference evidence="1" key="1">
    <citation type="journal article" date="2013" name="BMC Genomics">
        <title>Unscrambling butterfly oogenesis.</title>
        <authorList>
            <person name="Carter J.M."/>
            <person name="Baker S.C."/>
            <person name="Pink R."/>
            <person name="Carter D.R."/>
            <person name="Collins A."/>
            <person name="Tomlin J."/>
            <person name="Gibbs M."/>
            <person name="Breuker C.J."/>
        </authorList>
    </citation>
    <scope>NUCLEOTIDE SEQUENCE</scope>
    <source>
        <tissue evidence="1">Ovary</tissue>
    </source>
</reference>
<organism evidence="1">
    <name type="scientific">Pararge aegeria</name>
    <name type="common">speckled wood butterfly</name>
    <dbReference type="NCBI Taxonomy" id="116150"/>
    <lineage>
        <taxon>Eukaryota</taxon>
        <taxon>Metazoa</taxon>
        <taxon>Ecdysozoa</taxon>
        <taxon>Arthropoda</taxon>
        <taxon>Hexapoda</taxon>
        <taxon>Insecta</taxon>
        <taxon>Pterygota</taxon>
        <taxon>Neoptera</taxon>
        <taxon>Endopterygota</taxon>
        <taxon>Lepidoptera</taxon>
        <taxon>Glossata</taxon>
        <taxon>Ditrysia</taxon>
        <taxon>Papilionoidea</taxon>
        <taxon>Nymphalidae</taxon>
        <taxon>Satyrinae</taxon>
        <taxon>Satyrini</taxon>
        <taxon>Parargina</taxon>
        <taxon>Pararge</taxon>
    </lineage>
</organism>
<dbReference type="EMBL" id="GAIX01007917">
    <property type="protein sequence ID" value="JAA84643.1"/>
    <property type="molecule type" value="Transcribed_RNA"/>
</dbReference>
<protein>
    <submittedName>
        <fullName evidence="1">Uncharacterized protein</fullName>
    </submittedName>
</protein>
<proteinExistence type="predicted"/>
<name>S4P6X4_9NEOP</name>
<evidence type="ECO:0000313" key="1">
    <source>
        <dbReference type="EMBL" id="JAA84643.1"/>
    </source>
</evidence>
<sequence length="75" mass="8976">MPLHNQYTLIQAYQLTFANIMHSNLRKHIISNEESHIIFRGCRNKNCLDDVTDTIDTDNIFYHYINSSIRLEHRQ</sequence>
<reference evidence="1" key="2">
    <citation type="submission" date="2013-05" db="EMBL/GenBank/DDBJ databases">
        <authorList>
            <person name="Carter J.-M."/>
            <person name="Baker S.C."/>
            <person name="Pink R."/>
            <person name="Carter D.R.F."/>
            <person name="Collins A."/>
            <person name="Tomlin J."/>
            <person name="Gibbs M."/>
            <person name="Breuker C.J."/>
        </authorList>
    </citation>
    <scope>NUCLEOTIDE SEQUENCE</scope>
    <source>
        <tissue evidence="1">Ovary</tissue>
    </source>
</reference>
<accession>S4P6X4</accession>